<evidence type="ECO:0000259" key="1">
    <source>
        <dbReference type="Pfam" id="PF01402"/>
    </source>
</evidence>
<dbReference type="InterPro" id="IPR013321">
    <property type="entry name" value="Arc_rbn_hlx_hlx"/>
</dbReference>
<dbReference type="Pfam" id="PF01402">
    <property type="entry name" value="RHH_1"/>
    <property type="match status" value="1"/>
</dbReference>
<dbReference type="EMBL" id="BK032734">
    <property type="protein sequence ID" value="DAF57486.1"/>
    <property type="molecule type" value="Genomic_DNA"/>
</dbReference>
<feature type="domain" description="Ribbon-helix-helix protein CopG" evidence="1">
    <location>
        <begin position="7"/>
        <end position="45"/>
    </location>
</feature>
<sequence>MKLQNTNINIRVTKKMREQLVEISKERGVSYSSVLRKMIKEYIARNGEIDLLDEDE</sequence>
<dbReference type="GO" id="GO:0006355">
    <property type="term" value="P:regulation of DNA-templated transcription"/>
    <property type="evidence" value="ECO:0007669"/>
    <property type="project" value="InterPro"/>
</dbReference>
<evidence type="ECO:0000313" key="2">
    <source>
        <dbReference type="EMBL" id="DAF57486.1"/>
    </source>
</evidence>
<dbReference type="SUPFAM" id="SSF47598">
    <property type="entry name" value="Ribbon-helix-helix"/>
    <property type="match status" value="1"/>
</dbReference>
<proteinExistence type="predicted"/>
<accession>A0A8S5T2L9</accession>
<dbReference type="Gene3D" id="1.10.1220.10">
    <property type="entry name" value="Met repressor-like"/>
    <property type="match status" value="1"/>
</dbReference>
<dbReference type="InterPro" id="IPR002145">
    <property type="entry name" value="CopG"/>
</dbReference>
<name>A0A8S5T2L9_9CAUD</name>
<organism evidence="2">
    <name type="scientific">Myoviridae sp. ctqfO1</name>
    <dbReference type="NCBI Taxonomy" id="2827710"/>
    <lineage>
        <taxon>Viruses</taxon>
        <taxon>Duplodnaviria</taxon>
        <taxon>Heunggongvirae</taxon>
        <taxon>Uroviricota</taxon>
        <taxon>Caudoviricetes</taxon>
    </lineage>
</organism>
<reference evidence="2" key="1">
    <citation type="journal article" date="2021" name="Proc. Natl. Acad. Sci. U.S.A.">
        <title>A Catalog of Tens of Thousands of Viruses from Human Metagenomes Reveals Hidden Associations with Chronic Diseases.</title>
        <authorList>
            <person name="Tisza M.J."/>
            <person name="Buck C.B."/>
        </authorList>
    </citation>
    <scope>NUCLEOTIDE SEQUENCE</scope>
    <source>
        <strain evidence="2">CtqfO1</strain>
    </source>
</reference>
<protein>
    <submittedName>
        <fullName evidence="2">Bifunctional protein PutA</fullName>
    </submittedName>
</protein>
<dbReference type="InterPro" id="IPR010985">
    <property type="entry name" value="Ribbon_hlx_hlx"/>
</dbReference>